<comment type="caution">
    <text evidence="1">The sequence shown here is derived from an EMBL/GenBank/DDBJ whole genome shotgun (WGS) entry which is preliminary data.</text>
</comment>
<name>A0A261G274_9BIFI</name>
<evidence type="ECO:0000313" key="1">
    <source>
        <dbReference type="EMBL" id="OZG65544.1"/>
    </source>
</evidence>
<protein>
    <submittedName>
        <fullName evidence="1">Uncharacterized protein</fullName>
    </submittedName>
</protein>
<sequence length="149" mass="16493">MAYNPTGLLLTGIARLLDLKQVGVYRSDAPYVASDTAIIMKTMPDSPDRCIVLNYLPMLAIPDQAHNSGLLQVACRGMPGIPLDSDNLADACDQWLDGLTQYQLGEDCTLNQCYMRNGVNLGQDEVERWITTIQYNVDVDTPQTALRNQ</sequence>
<dbReference type="AlphaFoldDB" id="A0A261G274"/>
<dbReference type="GeneID" id="98296381"/>
<keyword evidence="2" id="KW-1185">Reference proteome</keyword>
<reference evidence="1 2" key="1">
    <citation type="journal article" date="2017" name="BMC Genomics">
        <title>Comparative genomic and phylogenomic analyses of the Bifidobacteriaceae family.</title>
        <authorList>
            <person name="Lugli G.A."/>
            <person name="Milani C."/>
            <person name="Turroni F."/>
            <person name="Duranti S."/>
            <person name="Mancabelli L."/>
            <person name="Mangifesta M."/>
            <person name="Ferrario C."/>
            <person name="Modesto M."/>
            <person name="Mattarelli P."/>
            <person name="Jiri K."/>
            <person name="van Sinderen D."/>
            <person name="Ventura M."/>
        </authorList>
    </citation>
    <scope>NUCLEOTIDE SEQUENCE [LARGE SCALE GENOMIC DNA]</scope>
    <source>
        <strain evidence="1 2">LMG 28769</strain>
    </source>
</reference>
<dbReference type="RefSeq" id="WP_094694774.1">
    <property type="nucleotide sequence ID" value="NZ_CALENZ010000040.1"/>
</dbReference>
<dbReference type="Pfam" id="PF12691">
    <property type="entry name" value="Phage_tail_terminator_6"/>
    <property type="match status" value="1"/>
</dbReference>
<proteinExistence type="predicted"/>
<accession>A0A261G274</accession>
<dbReference type="OrthoDB" id="4953313at2"/>
<dbReference type="Proteomes" id="UP000216451">
    <property type="component" value="Unassembled WGS sequence"/>
</dbReference>
<evidence type="ECO:0000313" key="2">
    <source>
        <dbReference type="Proteomes" id="UP000216451"/>
    </source>
</evidence>
<gene>
    <name evidence="1" type="ORF">BAQU_1727</name>
</gene>
<dbReference type="InterPro" id="IPR024411">
    <property type="entry name" value="Tail_terminator_phage"/>
</dbReference>
<dbReference type="EMBL" id="MWXA01000008">
    <property type="protein sequence ID" value="OZG65544.1"/>
    <property type="molecule type" value="Genomic_DNA"/>
</dbReference>
<organism evidence="1 2">
    <name type="scientific">Bifidobacterium aquikefiri</name>
    <dbReference type="NCBI Taxonomy" id="1653207"/>
    <lineage>
        <taxon>Bacteria</taxon>
        <taxon>Bacillati</taxon>
        <taxon>Actinomycetota</taxon>
        <taxon>Actinomycetes</taxon>
        <taxon>Bifidobacteriales</taxon>
        <taxon>Bifidobacteriaceae</taxon>
        <taxon>Bifidobacterium</taxon>
    </lineage>
</organism>